<accession>A0A1G8SNI7</accession>
<gene>
    <name evidence="1" type="ORF">SAMN05444695_1233</name>
</gene>
<organism evidence="1 2">
    <name type="scientific">Rhodococcus triatomae</name>
    <dbReference type="NCBI Taxonomy" id="300028"/>
    <lineage>
        <taxon>Bacteria</taxon>
        <taxon>Bacillati</taxon>
        <taxon>Actinomycetota</taxon>
        <taxon>Actinomycetes</taxon>
        <taxon>Mycobacteriales</taxon>
        <taxon>Nocardiaceae</taxon>
        <taxon>Rhodococcus</taxon>
    </lineage>
</organism>
<dbReference type="EMBL" id="FNDN01000023">
    <property type="protein sequence ID" value="SDJ30744.1"/>
    <property type="molecule type" value="Genomic_DNA"/>
</dbReference>
<keyword evidence="2" id="KW-1185">Reference proteome</keyword>
<reference evidence="1 2" key="1">
    <citation type="submission" date="2016-10" db="EMBL/GenBank/DDBJ databases">
        <authorList>
            <person name="de Groot N.N."/>
        </authorList>
    </citation>
    <scope>NUCLEOTIDE SEQUENCE [LARGE SCALE GENOMIC DNA]</scope>
    <source>
        <strain evidence="1 2">DSM 44892</strain>
    </source>
</reference>
<sequence length="71" mass="7332">MKVDPDVLRAFAGFVDSAADKIGDSTPGSSVDSLLTAFPGTAFGSVADRGRDISEGARQRMALLADGFGRL</sequence>
<evidence type="ECO:0000313" key="2">
    <source>
        <dbReference type="Proteomes" id="UP000183263"/>
    </source>
</evidence>
<dbReference type="AlphaFoldDB" id="A0A1G8SNI7"/>
<protein>
    <submittedName>
        <fullName evidence="1">Uncharacterized protein</fullName>
    </submittedName>
</protein>
<proteinExistence type="predicted"/>
<dbReference type="Proteomes" id="UP000183263">
    <property type="component" value="Unassembled WGS sequence"/>
</dbReference>
<evidence type="ECO:0000313" key="1">
    <source>
        <dbReference type="EMBL" id="SDJ30744.1"/>
    </source>
</evidence>
<name>A0A1G8SNI7_9NOCA</name>